<dbReference type="InterPro" id="IPR011105">
    <property type="entry name" value="Cell_wall_hydrolase_SleB"/>
</dbReference>
<comment type="caution">
    <text evidence="2">The sequence shown here is derived from an EMBL/GenBank/DDBJ whole genome shotgun (WGS) entry which is preliminary data.</text>
</comment>
<gene>
    <name evidence="2" type="primary">ykvT</name>
    <name evidence="2" type="ORF">SDC9_169596</name>
</gene>
<dbReference type="Gene3D" id="1.10.10.2520">
    <property type="entry name" value="Cell wall hydrolase SleB, domain 1"/>
    <property type="match status" value="1"/>
</dbReference>
<feature type="domain" description="Cell wall hydrolase SleB" evidence="1">
    <location>
        <begin position="2"/>
        <end position="94"/>
    </location>
</feature>
<protein>
    <recommendedName>
        <fullName evidence="1">Cell wall hydrolase SleB domain-containing protein</fullName>
    </recommendedName>
</protein>
<evidence type="ECO:0000259" key="1">
    <source>
        <dbReference type="Pfam" id="PF07486"/>
    </source>
</evidence>
<dbReference type="EMBL" id="VSSQ01070402">
    <property type="protein sequence ID" value="MPN22213.1"/>
    <property type="molecule type" value="Genomic_DNA"/>
</dbReference>
<dbReference type="GO" id="GO:0016787">
    <property type="term" value="F:hydrolase activity"/>
    <property type="evidence" value="ECO:0007669"/>
    <property type="project" value="InterPro"/>
</dbReference>
<name>A0A645GEJ1_9ZZZZ</name>
<sequence>MGNVVLNRVASSGFPDTVRQVVFDRKDAVQFEPVSNGTVYNTPTDGSVAAAKLALDGVSVVGKSLYFYAPALSQGLWINGNRTYYTTVGCHRFYL</sequence>
<evidence type="ECO:0000313" key="2">
    <source>
        <dbReference type="EMBL" id="MPN22213.1"/>
    </source>
</evidence>
<dbReference type="InterPro" id="IPR042047">
    <property type="entry name" value="SleB_dom1"/>
</dbReference>
<reference evidence="2" key="1">
    <citation type="submission" date="2019-08" db="EMBL/GenBank/DDBJ databases">
        <authorList>
            <person name="Kucharzyk K."/>
            <person name="Murdoch R.W."/>
            <person name="Higgins S."/>
            <person name="Loffler F."/>
        </authorList>
    </citation>
    <scope>NUCLEOTIDE SEQUENCE</scope>
</reference>
<dbReference type="Pfam" id="PF07486">
    <property type="entry name" value="Hydrolase_2"/>
    <property type="match status" value="1"/>
</dbReference>
<organism evidence="2">
    <name type="scientific">bioreactor metagenome</name>
    <dbReference type="NCBI Taxonomy" id="1076179"/>
    <lineage>
        <taxon>unclassified sequences</taxon>
        <taxon>metagenomes</taxon>
        <taxon>ecological metagenomes</taxon>
    </lineage>
</organism>
<proteinExistence type="predicted"/>
<dbReference type="AlphaFoldDB" id="A0A645GEJ1"/>
<accession>A0A645GEJ1</accession>
<dbReference type="Gene3D" id="6.20.240.60">
    <property type="match status" value="1"/>
</dbReference>